<keyword evidence="2" id="KW-0812">Transmembrane</keyword>
<dbReference type="eggNOG" id="ENOG502RA8V">
    <property type="taxonomic scope" value="Eukaryota"/>
</dbReference>
<dbReference type="AlphaFoldDB" id="S3BPR3"/>
<feature type="transmembrane region" description="Helical" evidence="2">
    <location>
        <begin position="110"/>
        <end position="128"/>
    </location>
</feature>
<evidence type="ECO:0000256" key="2">
    <source>
        <dbReference type="SAM" id="Phobius"/>
    </source>
</evidence>
<evidence type="ECO:0000256" key="1">
    <source>
        <dbReference type="SAM" id="MobiDB-lite"/>
    </source>
</evidence>
<keyword evidence="2" id="KW-1133">Transmembrane helix</keyword>
<evidence type="ECO:0000256" key="3">
    <source>
        <dbReference type="SAM" id="SignalP"/>
    </source>
</evidence>
<keyword evidence="5" id="KW-1185">Reference proteome</keyword>
<feature type="chain" id="PRO_5004506429" evidence="3">
    <location>
        <begin position="18"/>
        <end position="208"/>
    </location>
</feature>
<feature type="signal peptide" evidence="3">
    <location>
        <begin position="1"/>
        <end position="17"/>
    </location>
</feature>
<accession>S3BPR3</accession>
<reference evidence="4 5" key="1">
    <citation type="journal article" date="2013" name="BMC Genomics">
        <title>The genome and transcriptome of the pine saprophyte Ophiostoma piceae, and a comparison with the bark beetle-associated pine pathogen Grosmannia clavigera.</title>
        <authorList>
            <person name="Haridas S."/>
            <person name="Wang Y."/>
            <person name="Lim L."/>
            <person name="Massoumi Alamouti S."/>
            <person name="Jackman S."/>
            <person name="Docking R."/>
            <person name="Robertson G."/>
            <person name="Birol I."/>
            <person name="Bohlmann J."/>
            <person name="Breuil C."/>
        </authorList>
    </citation>
    <scope>NUCLEOTIDE SEQUENCE [LARGE SCALE GENOMIC DNA]</scope>
    <source>
        <strain evidence="4 5">UAMH 11346</strain>
    </source>
</reference>
<dbReference type="VEuPathDB" id="FungiDB:F503_03962"/>
<feature type="transmembrane region" description="Helical" evidence="2">
    <location>
        <begin position="79"/>
        <end position="98"/>
    </location>
</feature>
<organism evidence="4 5">
    <name type="scientific">Ophiostoma piceae (strain UAMH 11346)</name>
    <name type="common">Sap stain fungus</name>
    <dbReference type="NCBI Taxonomy" id="1262450"/>
    <lineage>
        <taxon>Eukaryota</taxon>
        <taxon>Fungi</taxon>
        <taxon>Dikarya</taxon>
        <taxon>Ascomycota</taxon>
        <taxon>Pezizomycotina</taxon>
        <taxon>Sordariomycetes</taxon>
        <taxon>Sordariomycetidae</taxon>
        <taxon>Ophiostomatales</taxon>
        <taxon>Ophiostomataceae</taxon>
        <taxon>Ophiostoma</taxon>
    </lineage>
</organism>
<dbReference type="OrthoDB" id="1523883at2759"/>
<keyword evidence="2" id="KW-0472">Membrane</keyword>
<gene>
    <name evidence="4" type="ORF">F503_03962</name>
</gene>
<feature type="region of interest" description="Disordered" evidence="1">
    <location>
        <begin position="146"/>
        <end position="168"/>
    </location>
</feature>
<dbReference type="STRING" id="1262450.S3BPR3"/>
<evidence type="ECO:0000313" key="5">
    <source>
        <dbReference type="Proteomes" id="UP000016923"/>
    </source>
</evidence>
<sequence>MAYGLVLLRCAPMVLSAASVNFSYNQYLFLQPYLDLAKQSETSGEPTGETGDTAYKGIARSQVNVMLAPYIHQQFPSGFAAILALYPTAWVAAGLNLAAGRSAAPALPRASRYFYAAGLVFSIGHMLWGPQAKDLMERLGRLGKYSSRPTTDKSDDGKSKDDEDSKDNKDNVALLGQWLRLHTTRSLVADVPGWLCFTAAFVLSHRFV</sequence>
<protein>
    <submittedName>
        <fullName evidence="4">Integral membrane protein</fullName>
    </submittedName>
</protein>
<evidence type="ECO:0000313" key="4">
    <source>
        <dbReference type="EMBL" id="EPE02377.1"/>
    </source>
</evidence>
<dbReference type="Proteomes" id="UP000016923">
    <property type="component" value="Unassembled WGS sequence"/>
</dbReference>
<name>S3BPR3_OPHP1</name>
<keyword evidence="3" id="KW-0732">Signal</keyword>
<proteinExistence type="predicted"/>
<dbReference type="HOGENOM" id="CLU_092535_0_0_1"/>
<dbReference type="EMBL" id="KE148180">
    <property type="protein sequence ID" value="EPE02377.1"/>
    <property type="molecule type" value="Genomic_DNA"/>
</dbReference>
<dbReference type="OMA" id="PLWFTNW"/>
<feature type="compositionally biased region" description="Basic and acidic residues" evidence="1">
    <location>
        <begin position="150"/>
        <end position="168"/>
    </location>
</feature>